<feature type="transmembrane region" description="Helical" evidence="11">
    <location>
        <begin position="53"/>
        <end position="77"/>
    </location>
</feature>
<keyword evidence="7" id="KW-0249">Electron transport</keyword>
<comment type="caution">
    <text evidence="13">The sequence shown here is derived from an EMBL/GenBank/DDBJ whole genome shotgun (WGS) entry which is preliminary data.</text>
</comment>
<keyword evidence="9" id="KW-0408">Iron</keyword>
<evidence type="ECO:0000256" key="6">
    <source>
        <dbReference type="ARBA" id="ARBA00022723"/>
    </source>
</evidence>
<feature type="domain" description="Cytochrome b561" evidence="12">
    <location>
        <begin position="16"/>
        <end position="216"/>
    </location>
</feature>
<name>A0A7J7LDS7_9MAGN</name>
<evidence type="ECO:0000256" key="11">
    <source>
        <dbReference type="SAM" id="Phobius"/>
    </source>
</evidence>
<dbReference type="GO" id="GO:0016491">
    <property type="term" value="F:oxidoreductase activity"/>
    <property type="evidence" value="ECO:0007669"/>
    <property type="project" value="InterPro"/>
</dbReference>
<dbReference type="Proteomes" id="UP000541444">
    <property type="component" value="Unassembled WGS sequence"/>
</dbReference>
<feature type="transmembrane region" description="Helical" evidence="11">
    <location>
        <begin position="89"/>
        <end position="107"/>
    </location>
</feature>
<evidence type="ECO:0000256" key="3">
    <source>
        <dbReference type="ARBA" id="ARBA00022448"/>
    </source>
</evidence>
<proteinExistence type="predicted"/>
<evidence type="ECO:0000256" key="4">
    <source>
        <dbReference type="ARBA" id="ARBA00022617"/>
    </source>
</evidence>
<evidence type="ECO:0000256" key="9">
    <source>
        <dbReference type="ARBA" id="ARBA00023004"/>
    </source>
</evidence>
<dbReference type="Gene3D" id="1.20.120.1770">
    <property type="match status" value="1"/>
</dbReference>
<organism evidence="13 14">
    <name type="scientific">Kingdonia uniflora</name>
    <dbReference type="NCBI Taxonomy" id="39325"/>
    <lineage>
        <taxon>Eukaryota</taxon>
        <taxon>Viridiplantae</taxon>
        <taxon>Streptophyta</taxon>
        <taxon>Embryophyta</taxon>
        <taxon>Tracheophyta</taxon>
        <taxon>Spermatophyta</taxon>
        <taxon>Magnoliopsida</taxon>
        <taxon>Ranunculales</taxon>
        <taxon>Circaeasteraceae</taxon>
        <taxon>Kingdonia</taxon>
    </lineage>
</organism>
<dbReference type="InterPro" id="IPR043205">
    <property type="entry name" value="CYB561/CYBRD1-like"/>
</dbReference>
<accession>A0A7J7LDS7</accession>
<dbReference type="PANTHER" id="PTHR10106:SF41">
    <property type="entry name" value="TRANSMEMBRANE ASCORBATE FERRIREDUCTASE 4-RELATED"/>
    <property type="match status" value="1"/>
</dbReference>
<comment type="cofactor">
    <cofactor evidence="1">
        <name>heme b</name>
        <dbReference type="ChEBI" id="CHEBI:60344"/>
    </cofactor>
</comment>
<evidence type="ECO:0000313" key="14">
    <source>
        <dbReference type="Proteomes" id="UP000541444"/>
    </source>
</evidence>
<evidence type="ECO:0000256" key="10">
    <source>
        <dbReference type="ARBA" id="ARBA00023136"/>
    </source>
</evidence>
<feature type="transmembrane region" description="Helical" evidence="11">
    <location>
        <begin position="113"/>
        <end position="134"/>
    </location>
</feature>
<evidence type="ECO:0000256" key="2">
    <source>
        <dbReference type="ARBA" id="ARBA00004141"/>
    </source>
</evidence>
<dbReference type="GO" id="GO:0046872">
    <property type="term" value="F:metal ion binding"/>
    <property type="evidence" value="ECO:0007669"/>
    <property type="project" value="UniProtKB-KW"/>
</dbReference>
<keyword evidence="4" id="KW-0349">Heme</keyword>
<feature type="transmembrane region" description="Helical" evidence="11">
    <location>
        <begin position="12"/>
        <end position="33"/>
    </location>
</feature>
<keyword evidence="10 11" id="KW-0472">Membrane</keyword>
<sequence>METLSSLTPSIPLLVLARISGLIVTLLVLIWSISFGATFLPLSSSQETHIYSVLHPLVMVIGFIVISGEAILIHRWFPGSRYLKKSVHLCLQGVALASGMFGIWSKFHVQKGVFVNFYILHSWMGLICVFLFGAQIHKSNPGSIAICNREDGNLKFTDMCISFKAALDVFMTNDCRPTLGLDRCFLKGNYRGQCSSIISLDANNGIFPIAVFLCRSECQDLEMLDLVNKKFEVLENLENIVFQIGNSDPKIVVPAFTSALHIGSKVRKELTLHKLCTVIEMIDVVNNYIELEHSKKDKMKSSSIIHSREASSTPSQSVVATVAPKLPAKHTDNIRRNEGKLDIPVLILSPMTITSSAILPTIKGDECYRTPQVITDLLNRPLCQYHNAHSYETDNCYSLIRIIYRILLAGTLHNYVVDIQKFLDEQAKTTEVEHNHI</sequence>
<dbReference type="OrthoDB" id="907479at2759"/>
<evidence type="ECO:0000256" key="8">
    <source>
        <dbReference type="ARBA" id="ARBA00022989"/>
    </source>
</evidence>
<reference evidence="13 14" key="1">
    <citation type="journal article" date="2020" name="IScience">
        <title>Genome Sequencing of the Endangered Kingdonia uniflora (Circaeasteraceae, Ranunculales) Reveals Potential Mechanisms of Evolutionary Specialization.</title>
        <authorList>
            <person name="Sun Y."/>
            <person name="Deng T."/>
            <person name="Zhang A."/>
            <person name="Moore M.J."/>
            <person name="Landis J.B."/>
            <person name="Lin N."/>
            <person name="Zhang H."/>
            <person name="Zhang X."/>
            <person name="Huang J."/>
            <person name="Zhang X."/>
            <person name="Sun H."/>
            <person name="Wang H."/>
        </authorList>
    </citation>
    <scope>NUCLEOTIDE SEQUENCE [LARGE SCALE GENOMIC DNA]</scope>
    <source>
        <strain evidence="13">TB1705</strain>
        <tissue evidence="13">Leaf</tissue>
    </source>
</reference>
<keyword evidence="14" id="KW-1185">Reference proteome</keyword>
<evidence type="ECO:0000256" key="5">
    <source>
        <dbReference type="ARBA" id="ARBA00022692"/>
    </source>
</evidence>
<dbReference type="PANTHER" id="PTHR10106">
    <property type="entry name" value="CYTOCHROME B561-RELATED"/>
    <property type="match status" value="1"/>
</dbReference>
<comment type="subcellular location">
    <subcellularLocation>
        <location evidence="2">Membrane</location>
        <topology evidence="2">Multi-pass membrane protein</topology>
    </subcellularLocation>
</comment>
<protein>
    <recommendedName>
        <fullName evidence="12">Cytochrome b561 domain-containing protein</fullName>
    </recommendedName>
</protein>
<dbReference type="InterPro" id="IPR006593">
    <property type="entry name" value="Cyt_b561/ferric_Rdtase_TM"/>
</dbReference>
<dbReference type="EMBL" id="JACGCM010002358">
    <property type="protein sequence ID" value="KAF6140690.1"/>
    <property type="molecule type" value="Genomic_DNA"/>
</dbReference>
<dbReference type="Pfam" id="PF03188">
    <property type="entry name" value="Cytochrom_B561"/>
    <property type="match status" value="1"/>
</dbReference>
<keyword evidence="6" id="KW-0479">Metal-binding</keyword>
<dbReference type="GO" id="GO:0016020">
    <property type="term" value="C:membrane"/>
    <property type="evidence" value="ECO:0007669"/>
    <property type="project" value="UniProtKB-SubCell"/>
</dbReference>
<evidence type="ECO:0000256" key="7">
    <source>
        <dbReference type="ARBA" id="ARBA00022982"/>
    </source>
</evidence>
<gene>
    <name evidence="13" type="ORF">GIB67_013983</name>
</gene>
<keyword evidence="8 11" id="KW-1133">Transmembrane helix</keyword>
<dbReference type="AlphaFoldDB" id="A0A7J7LDS7"/>
<dbReference type="SMART" id="SM00665">
    <property type="entry name" value="B561"/>
    <property type="match status" value="1"/>
</dbReference>
<keyword evidence="3" id="KW-0813">Transport</keyword>
<keyword evidence="5 11" id="KW-0812">Transmembrane</keyword>
<evidence type="ECO:0000256" key="1">
    <source>
        <dbReference type="ARBA" id="ARBA00001970"/>
    </source>
</evidence>
<dbReference type="PROSITE" id="PS50939">
    <property type="entry name" value="CYTOCHROME_B561"/>
    <property type="match status" value="1"/>
</dbReference>
<evidence type="ECO:0000313" key="13">
    <source>
        <dbReference type="EMBL" id="KAF6140690.1"/>
    </source>
</evidence>
<evidence type="ECO:0000259" key="12">
    <source>
        <dbReference type="PROSITE" id="PS50939"/>
    </source>
</evidence>